<protein>
    <submittedName>
        <fullName evidence="1">Uncharacterized protein</fullName>
    </submittedName>
</protein>
<evidence type="ECO:0000313" key="1">
    <source>
        <dbReference type="EMBL" id="VEI13256.1"/>
    </source>
</evidence>
<dbReference type="EMBL" id="LR134476">
    <property type="protein sequence ID" value="VEI13256.1"/>
    <property type="molecule type" value="Genomic_DNA"/>
</dbReference>
<proteinExistence type="predicted"/>
<name>A0A448PE97_9ACTO</name>
<reference evidence="1 2" key="1">
    <citation type="submission" date="2018-12" db="EMBL/GenBank/DDBJ databases">
        <authorList>
            <consortium name="Pathogen Informatics"/>
        </authorList>
    </citation>
    <scope>NUCLEOTIDE SEQUENCE [LARGE SCALE GENOMIC DNA]</scope>
    <source>
        <strain evidence="1 2">NCTC13354</strain>
    </source>
</reference>
<keyword evidence="2" id="KW-1185">Reference proteome</keyword>
<dbReference type="KEGG" id="tbw:NCTC13354_00967"/>
<dbReference type="OrthoDB" id="3634697at2"/>
<organism evidence="1 2">
    <name type="scientific">Trueperella bialowiezensis</name>
    <dbReference type="NCBI Taxonomy" id="312285"/>
    <lineage>
        <taxon>Bacteria</taxon>
        <taxon>Bacillati</taxon>
        <taxon>Actinomycetota</taxon>
        <taxon>Actinomycetes</taxon>
        <taxon>Actinomycetales</taxon>
        <taxon>Actinomycetaceae</taxon>
        <taxon>Trueperella</taxon>
    </lineage>
</organism>
<accession>A0A448PE97</accession>
<dbReference type="Proteomes" id="UP000269542">
    <property type="component" value="Chromosome"/>
</dbReference>
<gene>
    <name evidence="1" type="ORF">NCTC13354_00967</name>
</gene>
<dbReference type="AlphaFoldDB" id="A0A448PE97"/>
<evidence type="ECO:0000313" key="2">
    <source>
        <dbReference type="Proteomes" id="UP000269542"/>
    </source>
</evidence>
<dbReference type="RefSeq" id="WP_126416393.1">
    <property type="nucleotide sequence ID" value="NZ_LR134476.1"/>
</dbReference>
<sequence length="73" mass="8213">MTTHYLSLHGFAARIGIAYSTIRNYQRQKRLPAPDAIIGEGNATTHGWLPETVDHWQANRPGRGARTDLKNRS</sequence>